<sequence>MPGTVYLIPTVLHDDEQAVQTIPAYIIDAVKNCTVFFVENERTARRYLKKLWRNMVIDDYQWHTIHKAEEEVQKTFIANLQQNKIIGIISEAGCPGIADPGQLLVAAAQSIGATVKPLVGPSSILLALMASGMNGQCFQFHGYLPIDNVERKKKLKELETDSHKRHCTQLFIETPYRNNTLVQDMLQTLQPQTKFCIAADITAATESIITKTVAAWKKDALPQLHKRPAIFLLYAG</sequence>
<keyword evidence="2" id="KW-0698">rRNA processing</keyword>
<dbReference type="SUPFAM" id="SSF53790">
    <property type="entry name" value="Tetrapyrrole methylase"/>
    <property type="match status" value="1"/>
</dbReference>
<gene>
    <name evidence="7" type="ORF">FC093_22990</name>
</gene>
<evidence type="ECO:0000313" key="8">
    <source>
        <dbReference type="Proteomes" id="UP000305848"/>
    </source>
</evidence>
<evidence type="ECO:0000256" key="4">
    <source>
        <dbReference type="ARBA" id="ARBA00022679"/>
    </source>
</evidence>
<reference evidence="7 8" key="1">
    <citation type="submission" date="2019-05" db="EMBL/GenBank/DDBJ databases">
        <title>Panacibacter sp. strain 17mud1-8 Genome sequencing and assembly.</title>
        <authorList>
            <person name="Chhetri G."/>
        </authorList>
    </citation>
    <scope>NUCLEOTIDE SEQUENCE [LARGE SCALE GENOMIC DNA]</scope>
    <source>
        <strain evidence="7 8">17mud1-8</strain>
    </source>
</reference>
<dbReference type="PANTHER" id="PTHR46111:SF2">
    <property type="entry name" value="SAM-DEPENDENT METHYLTRANSFERASE"/>
    <property type="match status" value="1"/>
</dbReference>
<dbReference type="RefSeq" id="WP_137264172.1">
    <property type="nucleotide sequence ID" value="NZ_SZQL01000038.1"/>
</dbReference>
<dbReference type="OrthoDB" id="9809084at2"/>
<dbReference type="Pfam" id="PF00590">
    <property type="entry name" value="TP_methylase"/>
    <property type="match status" value="1"/>
</dbReference>
<dbReference type="AlphaFoldDB" id="A0A4U3KPY8"/>
<dbReference type="Proteomes" id="UP000305848">
    <property type="component" value="Unassembled WGS sequence"/>
</dbReference>
<keyword evidence="4 7" id="KW-0808">Transferase</keyword>
<dbReference type="InterPro" id="IPR035996">
    <property type="entry name" value="4pyrrol_Methylase_sf"/>
</dbReference>
<name>A0A4U3KPY8_9BACT</name>
<evidence type="ECO:0000256" key="3">
    <source>
        <dbReference type="ARBA" id="ARBA00022603"/>
    </source>
</evidence>
<evidence type="ECO:0000256" key="5">
    <source>
        <dbReference type="ARBA" id="ARBA00022691"/>
    </source>
</evidence>
<dbReference type="InterPro" id="IPR014776">
    <property type="entry name" value="4pyrrole_Mease_sub2"/>
</dbReference>
<protein>
    <submittedName>
        <fullName evidence="7">SAM-dependent methyltransferase</fullName>
    </submittedName>
</protein>
<dbReference type="InterPro" id="IPR014777">
    <property type="entry name" value="4pyrrole_Mease_sub1"/>
</dbReference>
<feature type="domain" description="Tetrapyrrole methylase" evidence="6">
    <location>
        <begin position="27"/>
        <end position="214"/>
    </location>
</feature>
<keyword evidence="5" id="KW-0949">S-adenosyl-L-methionine</keyword>
<dbReference type="PIRSF" id="PIRSF005917">
    <property type="entry name" value="MTase_YraL"/>
    <property type="match status" value="1"/>
</dbReference>
<evidence type="ECO:0000256" key="1">
    <source>
        <dbReference type="ARBA" id="ARBA00022490"/>
    </source>
</evidence>
<dbReference type="GO" id="GO:0032259">
    <property type="term" value="P:methylation"/>
    <property type="evidence" value="ECO:0007669"/>
    <property type="project" value="UniProtKB-KW"/>
</dbReference>
<keyword evidence="8" id="KW-1185">Reference proteome</keyword>
<keyword evidence="1" id="KW-0963">Cytoplasm</keyword>
<evidence type="ECO:0000313" key="7">
    <source>
        <dbReference type="EMBL" id="TKK64252.1"/>
    </source>
</evidence>
<evidence type="ECO:0000256" key="2">
    <source>
        <dbReference type="ARBA" id="ARBA00022552"/>
    </source>
</evidence>
<dbReference type="InterPro" id="IPR000878">
    <property type="entry name" value="4pyrrol_Mease"/>
</dbReference>
<dbReference type="EMBL" id="SZQL01000038">
    <property type="protein sequence ID" value="TKK64252.1"/>
    <property type="molecule type" value="Genomic_DNA"/>
</dbReference>
<evidence type="ECO:0000259" key="6">
    <source>
        <dbReference type="Pfam" id="PF00590"/>
    </source>
</evidence>
<dbReference type="GO" id="GO:0006364">
    <property type="term" value="P:rRNA processing"/>
    <property type="evidence" value="ECO:0007669"/>
    <property type="project" value="UniProtKB-KW"/>
</dbReference>
<dbReference type="Gene3D" id="3.40.1010.10">
    <property type="entry name" value="Cobalt-precorrin-4 Transmethylase, Domain 1"/>
    <property type="match status" value="1"/>
</dbReference>
<proteinExistence type="predicted"/>
<comment type="caution">
    <text evidence="7">The sequence shown here is derived from an EMBL/GenBank/DDBJ whole genome shotgun (WGS) entry which is preliminary data.</text>
</comment>
<accession>A0A4U3KPY8</accession>
<organism evidence="7 8">
    <name type="scientific">Ilyomonas limi</name>
    <dbReference type="NCBI Taxonomy" id="2575867"/>
    <lineage>
        <taxon>Bacteria</taxon>
        <taxon>Pseudomonadati</taxon>
        <taxon>Bacteroidota</taxon>
        <taxon>Chitinophagia</taxon>
        <taxon>Chitinophagales</taxon>
        <taxon>Chitinophagaceae</taxon>
        <taxon>Ilyomonas</taxon>
    </lineage>
</organism>
<dbReference type="Gene3D" id="3.30.950.10">
    <property type="entry name" value="Methyltransferase, Cobalt-precorrin-4 Transmethylase, Domain 2"/>
    <property type="match status" value="1"/>
</dbReference>
<keyword evidence="3 7" id="KW-0489">Methyltransferase</keyword>
<dbReference type="GO" id="GO:0008168">
    <property type="term" value="F:methyltransferase activity"/>
    <property type="evidence" value="ECO:0007669"/>
    <property type="project" value="UniProtKB-KW"/>
</dbReference>
<dbReference type="InterPro" id="IPR008189">
    <property type="entry name" value="rRNA_ssu_MeTfrase_I"/>
</dbReference>
<dbReference type="CDD" id="cd11649">
    <property type="entry name" value="RsmI_like"/>
    <property type="match status" value="1"/>
</dbReference>
<dbReference type="PANTHER" id="PTHR46111">
    <property type="entry name" value="RIBOSOMAL RNA SMALL SUBUNIT METHYLTRANSFERASE I"/>
    <property type="match status" value="1"/>
</dbReference>